<dbReference type="AlphaFoldDB" id="A0A563DG00"/>
<proteinExistence type="predicted"/>
<gene>
    <name evidence="1" type="ORF">ETU09_05360</name>
</gene>
<dbReference type="RefSeq" id="WP_146292368.1">
    <property type="nucleotide sequence ID" value="NZ_SELH01000017.1"/>
</dbReference>
<accession>A0A563DG00</accession>
<organism evidence="1 2">
    <name type="scientific">Apibacter muscae</name>
    <dbReference type="NCBI Taxonomy" id="2509004"/>
    <lineage>
        <taxon>Bacteria</taxon>
        <taxon>Pseudomonadati</taxon>
        <taxon>Bacteroidota</taxon>
        <taxon>Flavobacteriia</taxon>
        <taxon>Flavobacteriales</taxon>
        <taxon>Weeksellaceae</taxon>
        <taxon>Apibacter</taxon>
    </lineage>
</organism>
<comment type="caution">
    <text evidence="1">The sequence shown here is derived from an EMBL/GenBank/DDBJ whole genome shotgun (WGS) entry which is preliminary data.</text>
</comment>
<keyword evidence="2" id="KW-1185">Reference proteome</keyword>
<evidence type="ECO:0000313" key="1">
    <source>
        <dbReference type="EMBL" id="TWP28744.1"/>
    </source>
</evidence>
<dbReference type="OrthoDB" id="1247310at2"/>
<dbReference type="Proteomes" id="UP000319499">
    <property type="component" value="Unassembled WGS sequence"/>
</dbReference>
<evidence type="ECO:0000313" key="2">
    <source>
        <dbReference type="Proteomes" id="UP000319499"/>
    </source>
</evidence>
<name>A0A563DG00_9FLAO</name>
<dbReference type="EMBL" id="SELH01000017">
    <property type="protein sequence ID" value="TWP28744.1"/>
    <property type="molecule type" value="Genomic_DNA"/>
</dbReference>
<protein>
    <submittedName>
        <fullName evidence="1">Uncharacterized protein</fullName>
    </submittedName>
</protein>
<reference evidence="1 2" key="1">
    <citation type="submission" date="2019-02" db="EMBL/GenBank/DDBJ databases">
        <title>Apibacter muscae sp. nov.: a novel member of the house fly microbiota.</title>
        <authorList>
            <person name="Park R."/>
        </authorList>
    </citation>
    <scope>NUCLEOTIDE SEQUENCE [LARGE SCALE GENOMIC DNA]</scope>
    <source>
        <strain evidence="1 2">AL1</strain>
    </source>
</reference>
<sequence>MSQLLQSQITIGDKDIKPNSSTDLTLTSPNKGFLPNRVSLKSLTDSQTVPNVKEGAVVYNIQETADLGKGLYVWNGTQWDRLLMEYGKKQNYQTLVYKETGPSDVVAFRKITPNPTEIKALQTSFVAPWDGIIYISTLIYAYANFVQTPTYKYSTVANTFFTITTTEVETGKVTTFYSGCSPVIMYDVEAKVFKGSFPSTASSISTMRVVKDYNYSVKITGIEGWNADMIINAGTYNKNNSSTLKIDFISDPH</sequence>